<dbReference type="CDD" id="cd04496">
    <property type="entry name" value="SSB_OBF"/>
    <property type="match status" value="1"/>
</dbReference>
<dbReference type="Pfam" id="PF00436">
    <property type="entry name" value="SSB"/>
    <property type="match status" value="1"/>
</dbReference>
<dbReference type="PROSITE" id="PS50935">
    <property type="entry name" value="SSB"/>
    <property type="match status" value="1"/>
</dbReference>
<dbReference type="InterPro" id="IPR011344">
    <property type="entry name" value="ssDNA-bd"/>
</dbReference>
<feature type="region of interest" description="Disordered" evidence="2">
    <location>
        <begin position="90"/>
        <end position="185"/>
    </location>
</feature>
<name>A0A6M3IEH7_9ZZZZ</name>
<dbReference type="NCBIfam" id="TIGR00621">
    <property type="entry name" value="ssb"/>
    <property type="match status" value="1"/>
</dbReference>
<feature type="compositionally biased region" description="Pro residues" evidence="2">
    <location>
        <begin position="163"/>
        <end position="177"/>
    </location>
</feature>
<dbReference type="SUPFAM" id="SSF50249">
    <property type="entry name" value="Nucleic acid-binding proteins"/>
    <property type="match status" value="1"/>
</dbReference>
<dbReference type="PANTHER" id="PTHR10302">
    <property type="entry name" value="SINGLE-STRANDED DNA-BINDING PROTEIN"/>
    <property type="match status" value="1"/>
</dbReference>
<organism evidence="3">
    <name type="scientific">viral metagenome</name>
    <dbReference type="NCBI Taxonomy" id="1070528"/>
    <lineage>
        <taxon>unclassified sequences</taxon>
        <taxon>metagenomes</taxon>
        <taxon>organismal metagenomes</taxon>
    </lineage>
</organism>
<dbReference type="GO" id="GO:0003697">
    <property type="term" value="F:single-stranded DNA binding"/>
    <property type="evidence" value="ECO:0007669"/>
    <property type="project" value="InterPro"/>
</dbReference>
<dbReference type="Gene3D" id="2.40.50.140">
    <property type="entry name" value="Nucleic acid-binding proteins"/>
    <property type="match status" value="1"/>
</dbReference>
<accession>A0A6M3IEH7</accession>
<evidence type="ECO:0000313" key="3">
    <source>
        <dbReference type="EMBL" id="QJA55567.1"/>
    </source>
</evidence>
<evidence type="ECO:0000256" key="1">
    <source>
        <dbReference type="ARBA" id="ARBA00023125"/>
    </source>
</evidence>
<gene>
    <name evidence="3" type="ORF">MM415B02033_0018</name>
</gene>
<dbReference type="GO" id="GO:0009295">
    <property type="term" value="C:nucleoid"/>
    <property type="evidence" value="ECO:0007669"/>
    <property type="project" value="TreeGrafter"/>
</dbReference>
<dbReference type="EMBL" id="MT141166">
    <property type="protein sequence ID" value="QJA55567.1"/>
    <property type="molecule type" value="Genomic_DNA"/>
</dbReference>
<dbReference type="PANTHER" id="PTHR10302:SF0">
    <property type="entry name" value="SINGLE-STRANDED DNA-BINDING PROTEIN, MITOCHONDRIAL"/>
    <property type="match status" value="1"/>
</dbReference>
<dbReference type="InterPro" id="IPR000424">
    <property type="entry name" value="Primosome_PriB/ssb"/>
</dbReference>
<dbReference type="GO" id="GO:0006260">
    <property type="term" value="P:DNA replication"/>
    <property type="evidence" value="ECO:0007669"/>
    <property type="project" value="InterPro"/>
</dbReference>
<sequence length="185" mass="20239">MTIVGNVGQDPQSIQGQRGNAASFSVGVSFGGGQNKTTEWFDCTAWSDKQAESILQYVSKGMRITVLGDLTFQEFQGKQQKKVKIHRYHTMGGSQPQQGQQQGQQQGRQPGGYQYQTPPQGYANQPPPQGYQQYNQAPQGQYQQGPPQYQQPNQGQQYADPGFAPPQQPGGAPPAMVPPDAHTPF</sequence>
<dbReference type="InterPro" id="IPR012340">
    <property type="entry name" value="NA-bd_OB-fold"/>
</dbReference>
<keyword evidence="1 3" id="KW-0238">DNA-binding</keyword>
<protein>
    <submittedName>
        <fullName evidence="3">Putative single-stranded DNA-binding protein</fullName>
    </submittedName>
</protein>
<feature type="compositionally biased region" description="Low complexity" evidence="2">
    <location>
        <begin position="92"/>
        <end position="162"/>
    </location>
</feature>
<reference evidence="3" key="1">
    <citation type="submission" date="2020-03" db="EMBL/GenBank/DDBJ databases">
        <title>The deep terrestrial virosphere.</title>
        <authorList>
            <person name="Holmfeldt K."/>
            <person name="Nilsson E."/>
            <person name="Simone D."/>
            <person name="Lopez-Fernandez M."/>
            <person name="Wu X."/>
            <person name="de Brujin I."/>
            <person name="Lundin D."/>
            <person name="Andersson A."/>
            <person name="Bertilsson S."/>
            <person name="Dopson M."/>
        </authorList>
    </citation>
    <scope>NUCLEOTIDE SEQUENCE</scope>
    <source>
        <strain evidence="3">MM415B02033</strain>
    </source>
</reference>
<proteinExistence type="predicted"/>
<dbReference type="AlphaFoldDB" id="A0A6M3IEH7"/>
<evidence type="ECO:0000256" key="2">
    <source>
        <dbReference type="SAM" id="MobiDB-lite"/>
    </source>
</evidence>